<gene>
    <name evidence="3" type="ORF">BG844_13790</name>
</gene>
<evidence type="ECO:0000313" key="4">
    <source>
        <dbReference type="Proteomes" id="UP000182486"/>
    </source>
</evidence>
<feature type="transmembrane region" description="Helical" evidence="1">
    <location>
        <begin position="66"/>
        <end position="94"/>
    </location>
</feature>
<organism evidence="3 4">
    <name type="scientific">Couchioplanes caeruleus subsp. caeruleus</name>
    <dbReference type="NCBI Taxonomy" id="56427"/>
    <lineage>
        <taxon>Bacteria</taxon>
        <taxon>Bacillati</taxon>
        <taxon>Actinomycetota</taxon>
        <taxon>Actinomycetes</taxon>
        <taxon>Micromonosporales</taxon>
        <taxon>Micromonosporaceae</taxon>
        <taxon>Couchioplanes</taxon>
    </lineage>
</organism>
<feature type="chain" id="PRO_5009663818" evidence="2">
    <location>
        <begin position="22"/>
        <end position="105"/>
    </location>
</feature>
<protein>
    <submittedName>
        <fullName evidence="3">Uncharacterized protein</fullName>
    </submittedName>
</protein>
<evidence type="ECO:0000256" key="2">
    <source>
        <dbReference type="SAM" id="SignalP"/>
    </source>
</evidence>
<dbReference type="AlphaFoldDB" id="A0A1K0FLP3"/>
<evidence type="ECO:0000256" key="1">
    <source>
        <dbReference type="SAM" id="Phobius"/>
    </source>
</evidence>
<name>A0A1K0FLP3_9ACTN</name>
<reference evidence="3 4" key="1">
    <citation type="submission" date="2016-09" db="EMBL/GenBank/DDBJ databases">
        <title>Couchioplanes caeruleus draft genome sequence.</title>
        <authorList>
            <person name="Sheehan J."/>
            <person name="Caffrey P."/>
        </authorList>
    </citation>
    <scope>NUCLEOTIDE SEQUENCE [LARGE SCALE GENOMIC DNA]</scope>
    <source>
        <strain evidence="3 4">DSM 43634</strain>
    </source>
</reference>
<comment type="caution">
    <text evidence="3">The sequence shown here is derived from an EMBL/GenBank/DDBJ whole genome shotgun (WGS) entry which is preliminary data.</text>
</comment>
<sequence>MLFVALTLVVGLVAAALVAGAATDPGFSPWMTVAGSAVKYWVGAFGILLVVSHLRHFVAAGLTRRAVLAGGSAVGALLSLTVTLLGALLCHWLVRDVAIRRQAAS</sequence>
<feature type="transmembrane region" description="Helical" evidence="1">
    <location>
        <begin position="37"/>
        <end position="54"/>
    </location>
</feature>
<dbReference type="EMBL" id="MEIA01000137">
    <property type="protein sequence ID" value="OJF13729.1"/>
    <property type="molecule type" value="Genomic_DNA"/>
</dbReference>
<dbReference type="RefSeq" id="WP_071805717.1">
    <property type="nucleotide sequence ID" value="NZ_MEIA01000137.1"/>
</dbReference>
<keyword evidence="1" id="KW-1133">Transmembrane helix</keyword>
<dbReference type="Proteomes" id="UP000182486">
    <property type="component" value="Unassembled WGS sequence"/>
</dbReference>
<keyword evidence="1" id="KW-0472">Membrane</keyword>
<evidence type="ECO:0000313" key="3">
    <source>
        <dbReference type="EMBL" id="OJF13729.1"/>
    </source>
</evidence>
<keyword evidence="2" id="KW-0732">Signal</keyword>
<feature type="signal peptide" evidence="2">
    <location>
        <begin position="1"/>
        <end position="21"/>
    </location>
</feature>
<accession>A0A1K0FLP3</accession>
<keyword evidence="1" id="KW-0812">Transmembrane</keyword>
<proteinExistence type="predicted"/>
<keyword evidence="4" id="KW-1185">Reference proteome</keyword>